<keyword evidence="2" id="KW-1185">Reference proteome</keyword>
<dbReference type="Gene3D" id="3.40.50.2000">
    <property type="entry name" value="Glycogen Phosphorylase B"/>
    <property type="match status" value="1"/>
</dbReference>
<dbReference type="KEGG" id="simp:C6571_03430"/>
<evidence type="ECO:0000313" key="1">
    <source>
        <dbReference type="EMBL" id="AVO40458.1"/>
    </source>
</evidence>
<dbReference type="EMBL" id="CP027669">
    <property type="protein sequence ID" value="AVO40458.1"/>
    <property type="molecule type" value="Genomic_DNA"/>
</dbReference>
<organism evidence="1 2">
    <name type="scientific">Simplicispira suum</name>
    <dbReference type="NCBI Taxonomy" id="2109915"/>
    <lineage>
        <taxon>Bacteria</taxon>
        <taxon>Pseudomonadati</taxon>
        <taxon>Pseudomonadota</taxon>
        <taxon>Betaproteobacteria</taxon>
        <taxon>Burkholderiales</taxon>
        <taxon>Comamonadaceae</taxon>
        <taxon>Simplicispira</taxon>
    </lineage>
</organism>
<reference evidence="1 2" key="1">
    <citation type="submission" date="2018-03" db="EMBL/GenBank/DDBJ databases">
        <title>Genome sequencing of Simplicispira sp.</title>
        <authorList>
            <person name="Kim S.-J."/>
            <person name="Heo J."/>
            <person name="Kwon S.-W."/>
        </authorList>
    </citation>
    <scope>NUCLEOTIDE SEQUENCE [LARGE SCALE GENOMIC DNA]</scope>
    <source>
        <strain evidence="1 2">SC1-8</strain>
    </source>
</reference>
<name>A0A2S0MX45_9BURK</name>
<evidence type="ECO:0000313" key="2">
    <source>
        <dbReference type="Proteomes" id="UP000239326"/>
    </source>
</evidence>
<accession>A0A2S0MX45</accession>
<protein>
    <recommendedName>
        <fullName evidence="3">Glycosyl transferase family 1 domain-containing protein</fullName>
    </recommendedName>
</protein>
<gene>
    <name evidence="1" type="ORF">C6571_03430</name>
</gene>
<dbReference type="AlphaFoldDB" id="A0A2S0MX45"/>
<dbReference type="Proteomes" id="UP000239326">
    <property type="component" value="Chromosome"/>
</dbReference>
<evidence type="ECO:0008006" key="3">
    <source>
        <dbReference type="Google" id="ProtNLM"/>
    </source>
</evidence>
<proteinExistence type="predicted"/>
<sequence>MRLIKADFALHVESFERRYAQLTKLSISTKLPEYFAAGVCLIAFGPADLASIRMVIDNNIGVALTEVDSFEKKIEKLRVIVESPEIKSQLARSGFEFAKNKFDAEVNREKMEVLLNNWE</sequence>